<dbReference type="SUPFAM" id="SSF53613">
    <property type="entry name" value="Ribokinase-like"/>
    <property type="match status" value="1"/>
</dbReference>
<dbReference type="GO" id="GO:0009228">
    <property type="term" value="P:thiamine biosynthetic process"/>
    <property type="evidence" value="ECO:0007669"/>
    <property type="project" value="InterPro"/>
</dbReference>
<dbReference type="EC" id="2.7.1.49" evidence="2"/>
<sequence length="276" mass="28393">MSASPRTGHRGTQPGSRAARSPVVLTIAGSDSGGGAGIQADLKTFMARGVHGTCAITAVTAQNTRGVRAVHVLPPREVRAQIGAVFDDFPVAAVKTGMLADAATIRAVAHALRDHPAVPLVIDPVMLATSGARLLDARAVAVLIDELLPLATVLTPNLPEAAALTGLDAHATRLRPRVLDALLALGPKAVLLKGGHARGRSVTDLYRDADGSLVIMHPRQPGMAHGTGCTLAAALAAELAKGHSPRRAAQQAVAYVQRALARGQILGKGGLLLLRH</sequence>
<name>A0A4S3KPS6_9GAMM</name>
<evidence type="ECO:0000259" key="8">
    <source>
        <dbReference type="Pfam" id="PF08543"/>
    </source>
</evidence>
<dbReference type="CDD" id="cd01169">
    <property type="entry name" value="HMPP_kinase"/>
    <property type="match status" value="1"/>
</dbReference>
<evidence type="ECO:0000313" key="10">
    <source>
        <dbReference type="Proteomes" id="UP000307749"/>
    </source>
</evidence>
<comment type="caution">
    <text evidence="9">The sequence shown here is derived from an EMBL/GenBank/DDBJ whole genome shotgun (WGS) entry which is preliminary data.</text>
</comment>
<protein>
    <recommendedName>
        <fullName evidence="2">hydroxymethylpyrimidine kinase</fullName>
        <ecNumber evidence="2">2.7.1.49</ecNumber>
    </recommendedName>
</protein>
<dbReference type="PANTHER" id="PTHR20858:SF17">
    <property type="entry name" value="HYDROXYMETHYLPYRIMIDINE_PHOSPHOMETHYLPYRIMIDINE KINASE THI20-RELATED"/>
    <property type="match status" value="1"/>
</dbReference>
<dbReference type="Gene3D" id="3.40.1190.20">
    <property type="match status" value="1"/>
</dbReference>
<dbReference type="GO" id="GO:0009229">
    <property type="term" value="P:thiamine diphosphate biosynthetic process"/>
    <property type="evidence" value="ECO:0007669"/>
    <property type="project" value="UniProtKB-UniPathway"/>
</dbReference>
<dbReference type="AlphaFoldDB" id="A0A4S3KPS6"/>
<evidence type="ECO:0000256" key="1">
    <source>
        <dbReference type="ARBA" id="ARBA00004948"/>
    </source>
</evidence>
<keyword evidence="4" id="KW-0547">Nucleotide-binding</keyword>
<accession>A0A4S3KPS6</accession>
<dbReference type="STRING" id="993689.GCA_002077135_02014"/>
<evidence type="ECO:0000256" key="4">
    <source>
        <dbReference type="ARBA" id="ARBA00022741"/>
    </source>
</evidence>
<proteinExistence type="predicted"/>
<reference evidence="9 10" key="1">
    <citation type="submission" date="2017-02" db="EMBL/GenBank/DDBJ databases">
        <title>Whole genome sequencing of Metallibacterium scheffleri DSM 24874 (T).</title>
        <authorList>
            <person name="Kumar S."/>
            <person name="Patil P."/>
            <person name="Patil P.B."/>
        </authorList>
    </citation>
    <scope>NUCLEOTIDE SEQUENCE [LARGE SCALE GENOMIC DNA]</scope>
    <source>
        <strain evidence="9 10">DSM 24874</strain>
    </source>
</reference>
<evidence type="ECO:0000313" key="9">
    <source>
        <dbReference type="EMBL" id="THD11002.1"/>
    </source>
</evidence>
<dbReference type="GO" id="GO:0005524">
    <property type="term" value="F:ATP binding"/>
    <property type="evidence" value="ECO:0007669"/>
    <property type="project" value="UniProtKB-KW"/>
</dbReference>
<evidence type="ECO:0000256" key="2">
    <source>
        <dbReference type="ARBA" id="ARBA00012135"/>
    </source>
</evidence>
<feature type="domain" description="Pyridoxamine kinase/Phosphomethylpyrimidine kinase" evidence="8">
    <location>
        <begin position="31"/>
        <end position="269"/>
    </location>
</feature>
<evidence type="ECO:0000256" key="6">
    <source>
        <dbReference type="ARBA" id="ARBA00022840"/>
    </source>
</evidence>
<dbReference type="NCBIfam" id="TIGR00097">
    <property type="entry name" value="HMP-P_kinase"/>
    <property type="match status" value="1"/>
</dbReference>
<evidence type="ECO:0000256" key="3">
    <source>
        <dbReference type="ARBA" id="ARBA00022679"/>
    </source>
</evidence>
<feature type="region of interest" description="Disordered" evidence="7">
    <location>
        <begin position="1"/>
        <end position="21"/>
    </location>
</feature>
<dbReference type="EMBL" id="MWQO01000017">
    <property type="protein sequence ID" value="THD11002.1"/>
    <property type="molecule type" value="Genomic_DNA"/>
</dbReference>
<dbReference type="UniPathway" id="UPA00060">
    <property type="reaction ID" value="UER00138"/>
</dbReference>
<dbReference type="Proteomes" id="UP000307749">
    <property type="component" value="Unassembled WGS sequence"/>
</dbReference>
<dbReference type="GO" id="GO:0008972">
    <property type="term" value="F:phosphomethylpyrimidine kinase activity"/>
    <property type="evidence" value="ECO:0007669"/>
    <property type="project" value="InterPro"/>
</dbReference>
<dbReference type="InterPro" id="IPR004399">
    <property type="entry name" value="HMP/HMP-P_kinase_dom"/>
</dbReference>
<dbReference type="Pfam" id="PF08543">
    <property type="entry name" value="Phos_pyr_kin"/>
    <property type="match status" value="1"/>
</dbReference>
<dbReference type="OrthoDB" id="9810880at2"/>
<keyword evidence="6" id="KW-0067">ATP-binding</keyword>
<comment type="pathway">
    <text evidence="1">Cofactor biosynthesis; thiamine diphosphate biosynthesis.</text>
</comment>
<evidence type="ECO:0000256" key="5">
    <source>
        <dbReference type="ARBA" id="ARBA00022777"/>
    </source>
</evidence>
<gene>
    <name evidence="9" type="ORF">B1806_05550</name>
</gene>
<keyword evidence="5 9" id="KW-0418">Kinase</keyword>
<dbReference type="InterPro" id="IPR013749">
    <property type="entry name" value="PM/HMP-P_kinase-1"/>
</dbReference>
<evidence type="ECO:0000256" key="7">
    <source>
        <dbReference type="SAM" id="MobiDB-lite"/>
    </source>
</evidence>
<keyword evidence="10" id="KW-1185">Reference proteome</keyword>
<dbReference type="GO" id="GO:0008902">
    <property type="term" value="F:hydroxymethylpyrimidine kinase activity"/>
    <property type="evidence" value="ECO:0007669"/>
    <property type="project" value="UniProtKB-EC"/>
</dbReference>
<keyword evidence="3" id="KW-0808">Transferase</keyword>
<dbReference type="InterPro" id="IPR029056">
    <property type="entry name" value="Ribokinase-like"/>
</dbReference>
<dbReference type="PANTHER" id="PTHR20858">
    <property type="entry name" value="PHOSPHOMETHYLPYRIMIDINE KINASE"/>
    <property type="match status" value="1"/>
</dbReference>
<dbReference type="GO" id="GO:0005829">
    <property type="term" value="C:cytosol"/>
    <property type="evidence" value="ECO:0007669"/>
    <property type="project" value="TreeGrafter"/>
</dbReference>
<dbReference type="FunFam" id="3.40.1190.20:FF:000003">
    <property type="entry name" value="Phosphomethylpyrimidine kinase ThiD"/>
    <property type="match status" value="1"/>
</dbReference>
<organism evidence="9 10">
    <name type="scientific">Metallibacterium scheffleri</name>
    <dbReference type="NCBI Taxonomy" id="993689"/>
    <lineage>
        <taxon>Bacteria</taxon>
        <taxon>Pseudomonadati</taxon>
        <taxon>Pseudomonadota</taxon>
        <taxon>Gammaproteobacteria</taxon>
        <taxon>Lysobacterales</taxon>
        <taxon>Rhodanobacteraceae</taxon>
        <taxon>Metallibacterium</taxon>
    </lineage>
</organism>